<name>A0A068NLG9_FIMGI</name>
<dbReference type="KEGG" id="fgi:OP10G_0899"/>
<proteinExistence type="predicted"/>
<keyword evidence="2" id="KW-1185">Reference proteome</keyword>
<dbReference type="eggNOG" id="COG1470">
    <property type="taxonomic scope" value="Bacteria"/>
</dbReference>
<dbReference type="EMBL" id="CP007139">
    <property type="protein sequence ID" value="AIE84267.1"/>
    <property type="molecule type" value="Genomic_DNA"/>
</dbReference>
<evidence type="ECO:0000313" key="1">
    <source>
        <dbReference type="EMBL" id="AIE84267.1"/>
    </source>
</evidence>
<protein>
    <submittedName>
        <fullName evidence="1">Uncharacterized protein</fullName>
    </submittedName>
</protein>
<evidence type="ECO:0000313" key="2">
    <source>
        <dbReference type="Proteomes" id="UP000027982"/>
    </source>
</evidence>
<gene>
    <name evidence="1" type="ORF">OP10G_0899</name>
</gene>
<dbReference type="HOGENOM" id="CLU_500338_0_0_0"/>
<dbReference type="STRING" id="661478.OP10G_0899"/>
<dbReference type="AlphaFoldDB" id="A0A068NLG9"/>
<dbReference type="Proteomes" id="UP000027982">
    <property type="component" value="Chromosome"/>
</dbReference>
<accession>A0A068NLG9</accession>
<reference evidence="1 2" key="1">
    <citation type="journal article" date="2014" name="PLoS ONE">
        <title>The first complete genome sequence of the class fimbriimonadia in the phylum armatimonadetes.</title>
        <authorList>
            <person name="Hu Z.Y."/>
            <person name="Wang Y.Z."/>
            <person name="Im W.T."/>
            <person name="Wang S.Y."/>
            <person name="Zhao G.P."/>
            <person name="Zheng H.J."/>
            <person name="Quan Z.X."/>
        </authorList>
    </citation>
    <scope>NUCLEOTIDE SEQUENCE [LARGE SCALE GENOMIC DNA]</scope>
    <source>
        <strain evidence="1">Gsoil 348</strain>
    </source>
</reference>
<sequence length="544" mass="57934">MAVYDKKTGSKLFQTNLTGDQFFSGLGVTGEVISDPKTLYDKTSGRFFVHIIEVSFANSESHQLIAVSNTSDPTGSWKKYRLDSVITQGSNKIWLDYPEIATTTDGFAWTGNMFPFSAGNTTTAIFATSKQALLNGTAGTVTVFTDDAGRTINVSRNFDATQSTMYAASNNNTSSMKLYAISNFAGTPTVQSTDVTVPSYIRPTRNAMGPNGHAMDGFGDARNFTSSYRGGFLYTAHNIMSPDRSTLGLRWYEFDLKGWPKSGTLPAVRQSGNVIGAGVDYHMPAIQANKLGAISLIYTRCSPTLEAQVVYSARKKSDPLGTMGQPVLIANSPANSGPQPANRWGDYFGLALDPSDDNTFWGFGELAASGGLWTTVAASWKISDPASMVTFGAANATAVTGRIVSGTAAVLSQIDGITLDNKSVPINGVGQITATEVTYNTTLVSGAVDLLTLRPSTNAPSAATQQVYVWNWATGKYDLIIARPGNQNTEITLADTKTSAKYVKVGGQVKVLFRTVMPLSGGVQPSVYTVKADQLLLAGLPSTP</sequence>
<organism evidence="1 2">
    <name type="scientific">Fimbriimonas ginsengisoli Gsoil 348</name>
    <dbReference type="NCBI Taxonomy" id="661478"/>
    <lineage>
        <taxon>Bacteria</taxon>
        <taxon>Bacillati</taxon>
        <taxon>Armatimonadota</taxon>
        <taxon>Fimbriimonadia</taxon>
        <taxon>Fimbriimonadales</taxon>
        <taxon>Fimbriimonadaceae</taxon>
        <taxon>Fimbriimonas</taxon>
    </lineage>
</organism>